<organism evidence="2 3">
    <name type="scientific">Lentinula aciculospora</name>
    <dbReference type="NCBI Taxonomy" id="153920"/>
    <lineage>
        <taxon>Eukaryota</taxon>
        <taxon>Fungi</taxon>
        <taxon>Dikarya</taxon>
        <taxon>Basidiomycota</taxon>
        <taxon>Agaricomycotina</taxon>
        <taxon>Agaricomycetes</taxon>
        <taxon>Agaricomycetidae</taxon>
        <taxon>Agaricales</taxon>
        <taxon>Marasmiineae</taxon>
        <taxon>Omphalotaceae</taxon>
        <taxon>Lentinula</taxon>
    </lineage>
</organism>
<keyword evidence="3" id="KW-1185">Reference proteome</keyword>
<evidence type="ECO:0008006" key="4">
    <source>
        <dbReference type="Google" id="ProtNLM"/>
    </source>
</evidence>
<dbReference type="EMBL" id="JAOTPV010000001">
    <property type="protein sequence ID" value="KAJ4490108.1"/>
    <property type="molecule type" value="Genomic_DNA"/>
</dbReference>
<keyword evidence="1" id="KW-0732">Signal</keyword>
<proteinExistence type="predicted"/>
<evidence type="ECO:0000313" key="3">
    <source>
        <dbReference type="Proteomes" id="UP001150266"/>
    </source>
</evidence>
<evidence type="ECO:0000313" key="2">
    <source>
        <dbReference type="EMBL" id="KAJ4490108.1"/>
    </source>
</evidence>
<feature type="chain" id="PRO_5040921108" description="Secreted protein" evidence="1">
    <location>
        <begin position="18"/>
        <end position="98"/>
    </location>
</feature>
<dbReference type="Proteomes" id="UP001150266">
    <property type="component" value="Unassembled WGS sequence"/>
</dbReference>
<sequence length="98" mass="11221">MTTKALVIARWIQGVWLQCSCRCHRAVVVPVATIEVFYKQSGRLEDGDLVRSIFCFESDIQFEYMSTLLFHIAEECRFQEELEVGGCLRTSKRSSGLP</sequence>
<gene>
    <name evidence="2" type="ORF">J3R30DRAFT_3419172</name>
</gene>
<reference evidence="2" key="1">
    <citation type="submission" date="2022-08" db="EMBL/GenBank/DDBJ databases">
        <title>A Global Phylogenomic Analysis of the Shiitake Genus Lentinula.</title>
        <authorList>
            <consortium name="DOE Joint Genome Institute"/>
            <person name="Sierra-Patev S."/>
            <person name="Min B."/>
            <person name="Naranjo-Ortiz M."/>
            <person name="Looney B."/>
            <person name="Konkel Z."/>
            <person name="Slot J.C."/>
            <person name="Sakamoto Y."/>
            <person name="Steenwyk J.L."/>
            <person name="Rokas A."/>
            <person name="Carro J."/>
            <person name="Camarero S."/>
            <person name="Ferreira P."/>
            <person name="Molpeceres G."/>
            <person name="Ruiz-Duenas F.J."/>
            <person name="Serrano A."/>
            <person name="Henrissat B."/>
            <person name="Drula E."/>
            <person name="Hughes K.W."/>
            <person name="Mata J.L."/>
            <person name="Ishikawa N.K."/>
            <person name="Vargas-Isla R."/>
            <person name="Ushijima S."/>
            <person name="Smith C.A."/>
            <person name="Ahrendt S."/>
            <person name="Andreopoulos W."/>
            <person name="He G."/>
            <person name="Labutti K."/>
            <person name="Lipzen A."/>
            <person name="Ng V."/>
            <person name="Riley R."/>
            <person name="Sandor L."/>
            <person name="Barry K."/>
            <person name="Martinez A.T."/>
            <person name="Xiao Y."/>
            <person name="Gibbons J.G."/>
            <person name="Terashima K."/>
            <person name="Grigoriev I.V."/>
            <person name="Hibbett D.S."/>
        </authorList>
    </citation>
    <scope>NUCLEOTIDE SEQUENCE</scope>
    <source>
        <strain evidence="2">JLM2183</strain>
    </source>
</reference>
<evidence type="ECO:0000256" key="1">
    <source>
        <dbReference type="SAM" id="SignalP"/>
    </source>
</evidence>
<dbReference type="AlphaFoldDB" id="A0A9W9ATD3"/>
<feature type="signal peptide" evidence="1">
    <location>
        <begin position="1"/>
        <end position="17"/>
    </location>
</feature>
<accession>A0A9W9ATD3</accession>
<name>A0A9W9ATD3_9AGAR</name>
<protein>
    <recommendedName>
        <fullName evidence="4">Secreted protein</fullName>
    </recommendedName>
</protein>
<comment type="caution">
    <text evidence="2">The sequence shown here is derived from an EMBL/GenBank/DDBJ whole genome shotgun (WGS) entry which is preliminary data.</text>
</comment>